<dbReference type="Proteomes" id="UP000192330">
    <property type="component" value="Unassembled WGS sequence"/>
</dbReference>
<feature type="signal peptide" evidence="3">
    <location>
        <begin position="1"/>
        <end position="25"/>
    </location>
</feature>
<dbReference type="SUPFAM" id="SSF48452">
    <property type="entry name" value="TPR-like"/>
    <property type="match status" value="4"/>
</dbReference>
<evidence type="ECO:0000313" key="5">
    <source>
        <dbReference type="Proteomes" id="UP000192330"/>
    </source>
</evidence>
<dbReference type="PANTHER" id="PTHR45586">
    <property type="entry name" value="TPR REPEAT-CONTAINING PROTEIN PA4667"/>
    <property type="match status" value="1"/>
</dbReference>
<dbReference type="PROSITE" id="PS51257">
    <property type="entry name" value="PROKAR_LIPOPROTEIN"/>
    <property type="match status" value="1"/>
</dbReference>
<gene>
    <name evidence="4" type="ORF">SAMN06295998_1357</name>
</gene>
<evidence type="ECO:0000256" key="2">
    <source>
        <dbReference type="ARBA" id="ARBA00022803"/>
    </source>
</evidence>
<dbReference type="SMART" id="SM00386">
    <property type="entry name" value="HAT"/>
    <property type="match status" value="5"/>
</dbReference>
<reference evidence="4 5" key="1">
    <citation type="submission" date="2017-04" db="EMBL/GenBank/DDBJ databases">
        <authorList>
            <person name="Afonso C.L."/>
            <person name="Miller P.J."/>
            <person name="Scott M.A."/>
            <person name="Spackman E."/>
            <person name="Goraichik I."/>
            <person name="Dimitrov K.M."/>
            <person name="Suarez D.L."/>
            <person name="Swayne D.E."/>
        </authorList>
    </citation>
    <scope>NUCLEOTIDE SEQUENCE [LARGE SCALE GENOMIC DNA]</scope>
    <source>
        <strain evidence="4 5">CGMCC 1.12644</strain>
    </source>
</reference>
<evidence type="ECO:0000313" key="4">
    <source>
        <dbReference type="EMBL" id="SMD11380.1"/>
    </source>
</evidence>
<proteinExistence type="predicted"/>
<keyword evidence="5" id="KW-1185">Reference proteome</keyword>
<keyword evidence="2" id="KW-0802">TPR repeat</keyword>
<dbReference type="PANTHER" id="PTHR45586:SF1">
    <property type="entry name" value="LIPOPOLYSACCHARIDE ASSEMBLY PROTEIN B"/>
    <property type="match status" value="1"/>
</dbReference>
<evidence type="ECO:0000256" key="3">
    <source>
        <dbReference type="SAM" id="SignalP"/>
    </source>
</evidence>
<dbReference type="InterPro" id="IPR003107">
    <property type="entry name" value="HAT"/>
</dbReference>
<sequence>MYIRPLRKALLICGVCLALTACKSAEEKAQAHFETAQELIAANDPDRAIVALRNVFELAPNHEEARRAMAQLMVDTGNIPGAYNQYLRLVEQIPDDVEGRTVMAELAFEARNWEEFTRHGTRAVELAPDAPRSKAIELALQYRAAVLEEDGPAAEALFTRTEELATQMPENGLLEQILFDSYLRAADTEKALAQLDAMIARKPGTRRYYNQRLLLLRQTGDRAEMEAHLRNVIERFPEDDDAKGTLVQYLMATGDDEGAEAFLRDISNPVDADPVFFISLVQFLKDQRGIEAAQAELDAAIDVNPEPNRLRILRAALDFEDGKQDKAIADLQAILDTVEDAAEPSDVNNEIRVALARMLVSTGNDVGAQRLVDEVLEADSGNVSALKMSAARLIAADDTDGAIANLRRVLNTRADDVQALSLMANAYTRAGSSDLARDFLAQAADVSGNAPEPSLRYAQMLLASESYDSAEEVLLSALRRTPTDENILTLLGDIYLTTEDFGRAEMAVTELRKVGSRTSEATANRLQVQLLARQEGTDEALTYLEEMAQGAEAGLEEKINLLRARLSSGQRDEALSMAEELVAESPESSELRFLLATTRAATGDLETARAEMRALLDEDPSRVSVWQQLIRIAQVQGDAEAADALLDEALTAVPDAPALLWAKAAEHEVAGDIDAAIAIYDTLYARDTGSVIFANNLASLLVTYKDDTDSLDRAWEIARRLRDTDVPAFQDTYGWLAFRRGDTETALPYLESAATGLPDDPIVQYHLAEAYAALGQSQDAITAYQYTLEVAGSDDARPQIARARDALAKLQEAAPDPENQ</sequence>
<protein>
    <submittedName>
        <fullName evidence="4">Tetratricopeptide repeat-containing protein</fullName>
    </submittedName>
</protein>
<dbReference type="SMART" id="SM00028">
    <property type="entry name" value="TPR"/>
    <property type="match status" value="7"/>
</dbReference>
<keyword evidence="3" id="KW-0732">Signal</keyword>
<dbReference type="Pfam" id="PF13432">
    <property type="entry name" value="TPR_16"/>
    <property type="match status" value="2"/>
</dbReference>
<dbReference type="RefSeq" id="WP_084355072.1">
    <property type="nucleotide sequence ID" value="NZ_FWYD01000035.1"/>
</dbReference>
<dbReference type="Pfam" id="PF14559">
    <property type="entry name" value="TPR_19"/>
    <property type="match status" value="3"/>
</dbReference>
<dbReference type="OrthoDB" id="7637125at2"/>
<dbReference type="Gene3D" id="1.25.40.10">
    <property type="entry name" value="Tetratricopeptide repeat domain"/>
    <property type="match status" value="4"/>
</dbReference>
<dbReference type="InterPro" id="IPR011990">
    <property type="entry name" value="TPR-like_helical_dom_sf"/>
</dbReference>
<dbReference type="GO" id="GO:0006396">
    <property type="term" value="P:RNA processing"/>
    <property type="evidence" value="ECO:0007669"/>
    <property type="project" value="InterPro"/>
</dbReference>
<dbReference type="STRING" id="1387277.SAMN06295998_1357"/>
<evidence type="ECO:0000256" key="1">
    <source>
        <dbReference type="ARBA" id="ARBA00022737"/>
    </source>
</evidence>
<name>A0A1W2ENV4_9RHOB</name>
<feature type="chain" id="PRO_5013343278" evidence="3">
    <location>
        <begin position="26"/>
        <end position="820"/>
    </location>
</feature>
<dbReference type="InterPro" id="IPR019734">
    <property type="entry name" value="TPR_rpt"/>
</dbReference>
<dbReference type="InterPro" id="IPR051012">
    <property type="entry name" value="CellSynth/LPSAsmb/PSIAsmb"/>
</dbReference>
<keyword evidence="1" id="KW-0677">Repeat</keyword>
<dbReference type="AlphaFoldDB" id="A0A1W2ENV4"/>
<organism evidence="4 5">
    <name type="scientific">Primorskyibacter flagellatus</name>
    <dbReference type="NCBI Taxonomy" id="1387277"/>
    <lineage>
        <taxon>Bacteria</taxon>
        <taxon>Pseudomonadati</taxon>
        <taxon>Pseudomonadota</taxon>
        <taxon>Alphaproteobacteria</taxon>
        <taxon>Rhodobacterales</taxon>
        <taxon>Roseobacteraceae</taxon>
        <taxon>Primorskyibacter</taxon>
    </lineage>
</organism>
<dbReference type="EMBL" id="FWYD01000035">
    <property type="protein sequence ID" value="SMD11380.1"/>
    <property type="molecule type" value="Genomic_DNA"/>
</dbReference>
<accession>A0A1W2ENV4</accession>